<dbReference type="GeneTree" id="ENSGT00390000006223"/>
<dbReference type="InterPro" id="IPR033916">
    <property type="entry name" value="ML_Npc2-like"/>
</dbReference>
<keyword evidence="4" id="KW-0964">Secreted</keyword>
<evidence type="ECO:0000256" key="3">
    <source>
        <dbReference type="ARBA" id="ARBA00021477"/>
    </source>
</evidence>
<dbReference type="GeneID" id="100557536"/>
<dbReference type="OrthoDB" id="6489092at2759"/>
<evidence type="ECO:0000256" key="6">
    <source>
        <dbReference type="ARBA" id="ARBA00023157"/>
    </source>
</evidence>
<name>A0A803SML8_ANOCA</name>
<dbReference type="PANTHER" id="PTHR11306">
    <property type="entry name" value="NIEMANN PICK TYPE C2 PROTEIN NPC2-RELATED"/>
    <property type="match status" value="1"/>
</dbReference>
<dbReference type="SUPFAM" id="SSF81296">
    <property type="entry name" value="E set domains"/>
    <property type="match status" value="1"/>
</dbReference>
<dbReference type="CTD" id="10577"/>
<dbReference type="PANTHER" id="PTHR11306:SF68">
    <property type="entry name" value="NPC INTRACELLULAR CHOLESTEROL TRANSPORTER 2"/>
    <property type="match status" value="1"/>
</dbReference>
<feature type="chain" id="PRO_5033031798" description="NPC intracellular cholesterol transporter 2" evidence="8">
    <location>
        <begin position="19"/>
        <end position="148"/>
    </location>
</feature>
<evidence type="ECO:0000256" key="8">
    <source>
        <dbReference type="SAM" id="SignalP"/>
    </source>
</evidence>
<dbReference type="Gene3D" id="2.60.40.770">
    <property type="match status" value="1"/>
</dbReference>
<comment type="subcellular location">
    <subcellularLocation>
        <location evidence="1">Secreted</location>
    </subcellularLocation>
</comment>
<dbReference type="InterPro" id="IPR014756">
    <property type="entry name" value="Ig_E-set"/>
</dbReference>
<evidence type="ECO:0000256" key="5">
    <source>
        <dbReference type="ARBA" id="ARBA00022729"/>
    </source>
</evidence>
<evidence type="ECO:0000256" key="4">
    <source>
        <dbReference type="ARBA" id="ARBA00022525"/>
    </source>
</evidence>
<dbReference type="OMA" id="QNLFCWE"/>
<reference evidence="10 11" key="1">
    <citation type="submission" date="2009-12" db="EMBL/GenBank/DDBJ databases">
        <title>The Genome Sequence of Anolis carolinensis (Green Anole Lizard).</title>
        <authorList>
            <consortium name="The Genome Sequencing Platform"/>
            <person name="Di Palma F."/>
            <person name="Alfoldi J."/>
            <person name="Heiman D."/>
            <person name="Young S."/>
            <person name="Grabherr M."/>
            <person name="Johnson J."/>
            <person name="Lander E.S."/>
            <person name="Lindblad-Toh K."/>
        </authorList>
    </citation>
    <scope>NUCLEOTIDE SEQUENCE [LARGE SCALE GENOMIC DNA]</scope>
    <source>
        <strain evidence="10 11">JBL SC #1</strain>
    </source>
</reference>
<dbReference type="KEGG" id="acs:100557536"/>
<gene>
    <name evidence="10" type="primary">npc2</name>
</gene>
<dbReference type="GO" id="GO:0032367">
    <property type="term" value="P:intracellular cholesterol transport"/>
    <property type="evidence" value="ECO:0000318"/>
    <property type="project" value="GO_Central"/>
</dbReference>
<proteinExistence type="inferred from homology"/>
<evidence type="ECO:0000256" key="1">
    <source>
        <dbReference type="ARBA" id="ARBA00004613"/>
    </source>
</evidence>
<evidence type="ECO:0000313" key="10">
    <source>
        <dbReference type="Ensembl" id="ENSACAP00000024208.1"/>
    </source>
</evidence>
<keyword evidence="11" id="KW-1185">Reference proteome</keyword>
<organism evidence="10 11">
    <name type="scientific">Anolis carolinensis</name>
    <name type="common">Green anole</name>
    <name type="synonym">American chameleon</name>
    <dbReference type="NCBI Taxonomy" id="28377"/>
    <lineage>
        <taxon>Eukaryota</taxon>
        <taxon>Metazoa</taxon>
        <taxon>Chordata</taxon>
        <taxon>Craniata</taxon>
        <taxon>Vertebrata</taxon>
        <taxon>Euteleostomi</taxon>
        <taxon>Lepidosauria</taxon>
        <taxon>Squamata</taxon>
        <taxon>Bifurcata</taxon>
        <taxon>Unidentata</taxon>
        <taxon>Episquamata</taxon>
        <taxon>Toxicofera</taxon>
        <taxon>Iguania</taxon>
        <taxon>Dactyloidae</taxon>
        <taxon>Anolis</taxon>
    </lineage>
</organism>
<dbReference type="SMART" id="SM00737">
    <property type="entry name" value="ML"/>
    <property type="match status" value="1"/>
</dbReference>
<evidence type="ECO:0000313" key="11">
    <source>
        <dbReference type="Proteomes" id="UP000001646"/>
    </source>
</evidence>
<dbReference type="GO" id="GO:0033344">
    <property type="term" value="P:cholesterol efflux"/>
    <property type="evidence" value="ECO:0000318"/>
    <property type="project" value="GO_Central"/>
</dbReference>
<feature type="domain" description="MD-2-related lipid-recognition" evidence="9">
    <location>
        <begin position="23"/>
        <end position="144"/>
    </location>
</feature>
<evidence type="ECO:0000256" key="2">
    <source>
        <dbReference type="ARBA" id="ARBA00006370"/>
    </source>
</evidence>
<reference evidence="10" key="3">
    <citation type="submission" date="2025-09" db="UniProtKB">
        <authorList>
            <consortium name="Ensembl"/>
        </authorList>
    </citation>
    <scope>IDENTIFICATION</scope>
</reference>
<feature type="signal peptide" evidence="8">
    <location>
        <begin position="1"/>
        <end position="18"/>
    </location>
</feature>
<dbReference type="GO" id="GO:0005576">
    <property type="term" value="C:extracellular region"/>
    <property type="evidence" value="ECO:0007669"/>
    <property type="project" value="UniProtKB-SubCell"/>
</dbReference>
<dbReference type="CDD" id="cd00916">
    <property type="entry name" value="Npc2_like"/>
    <property type="match status" value="1"/>
</dbReference>
<dbReference type="Proteomes" id="UP000001646">
    <property type="component" value="Chromosome 1"/>
</dbReference>
<dbReference type="InParanoid" id="A0A803SML8"/>
<comment type="similarity">
    <text evidence="2">Belongs to the NPC2 family.</text>
</comment>
<dbReference type="AlphaFoldDB" id="A0A803SML8"/>
<evidence type="ECO:0000259" key="9">
    <source>
        <dbReference type="SMART" id="SM00737"/>
    </source>
</evidence>
<dbReference type="InterPro" id="IPR003172">
    <property type="entry name" value="ML_dom"/>
</dbReference>
<keyword evidence="5 8" id="KW-0732">Signal</keyword>
<protein>
    <recommendedName>
        <fullName evidence="3">NPC intracellular cholesterol transporter 2</fullName>
    </recommendedName>
    <alternativeName>
        <fullName evidence="7">Epididymal secretory protein E1</fullName>
    </alternativeName>
</protein>
<dbReference type="GO" id="GO:0015485">
    <property type="term" value="F:cholesterol binding"/>
    <property type="evidence" value="ECO:0000318"/>
    <property type="project" value="GO_Central"/>
</dbReference>
<evidence type="ECO:0000256" key="7">
    <source>
        <dbReference type="ARBA" id="ARBA00032516"/>
    </source>
</evidence>
<dbReference type="Pfam" id="PF02221">
    <property type="entry name" value="E1_DerP2_DerF2"/>
    <property type="match status" value="1"/>
</dbReference>
<keyword evidence="6" id="KW-1015">Disulfide bond</keyword>
<reference evidence="10" key="2">
    <citation type="submission" date="2025-08" db="UniProtKB">
        <authorList>
            <consortium name="Ensembl"/>
        </authorList>
    </citation>
    <scope>IDENTIFICATION</scope>
</reference>
<accession>A0A803SML8</accession>
<dbReference type="InterPro" id="IPR039670">
    <property type="entry name" value="NPC2-like"/>
</dbReference>
<dbReference type="Ensembl" id="ENSACAT00000042548.1">
    <property type="protein sequence ID" value="ENSACAP00000024208.1"/>
    <property type="gene ID" value="ENSACAG00000040505.1"/>
</dbReference>
<dbReference type="FunFam" id="2.60.40.770:FF:000001">
    <property type="entry name" value="NPC intracellular cholesterol transporter 2"/>
    <property type="match status" value="1"/>
</dbReference>
<sequence>MLALTLILFLAASAAVRAEPLKFKDCGSKDGNITEVNVTPCPTEPCVLHKGTSYSVNVTFSSHINSSGSKAKVYGEILGADVPFPLDEPDGCKSGISCPIQSGHTYNYLNKLPVKTIYPSIKLVVKWELYDDQDCLLFCWKIPVQISG</sequence>